<dbReference type="PANTHER" id="PTHR43094:SF1">
    <property type="entry name" value="AMINOTRANSFERASE CLASS-III"/>
    <property type="match status" value="1"/>
</dbReference>
<dbReference type="GO" id="GO:0005829">
    <property type="term" value="C:cytosol"/>
    <property type="evidence" value="ECO:0007669"/>
    <property type="project" value="TreeGrafter"/>
</dbReference>
<dbReference type="InterPro" id="IPR005814">
    <property type="entry name" value="Aminotrans_3"/>
</dbReference>
<reference evidence="5" key="1">
    <citation type="journal article" date="2014" name="Int. J. Syst. Evol. Microbiol.">
        <title>Complete genome sequence of Corynebacterium casei LMG S-19264T (=DSM 44701T), isolated from a smear-ripened cheese.</title>
        <authorList>
            <consortium name="US DOE Joint Genome Institute (JGI-PGF)"/>
            <person name="Walter F."/>
            <person name="Albersmeier A."/>
            <person name="Kalinowski J."/>
            <person name="Ruckert C."/>
        </authorList>
    </citation>
    <scope>NUCLEOTIDE SEQUENCE</scope>
    <source>
        <strain evidence="5">CGMCC 1.15448</strain>
    </source>
</reference>
<dbReference type="SUPFAM" id="SSF53383">
    <property type="entry name" value="PLP-dependent transferases"/>
    <property type="match status" value="1"/>
</dbReference>
<comment type="caution">
    <text evidence="5">The sequence shown here is derived from an EMBL/GenBank/DDBJ whole genome shotgun (WGS) entry which is preliminary data.</text>
</comment>
<evidence type="ECO:0000256" key="2">
    <source>
        <dbReference type="ARBA" id="ARBA00008954"/>
    </source>
</evidence>
<protein>
    <submittedName>
        <fullName evidence="5">Aspartate aminotransferase family protein</fullName>
    </submittedName>
</protein>
<dbReference type="PANTHER" id="PTHR43094">
    <property type="entry name" value="AMINOTRANSFERASE"/>
    <property type="match status" value="1"/>
</dbReference>
<dbReference type="InterPro" id="IPR015424">
    <property type="entry name" value="PyrdxlP-dep_Trfase"/>
</dbReference>
<evidence type="ECO:0000256" key="1">
    <source>
        <dbReference type="ARBA" id="ARBA00001933"/>
    </source>
</evidence>
<proteinExistence type="inferred from homology"/>
<keyword evidence="5" id="KW-0032">Aminotransferase</keyword>
<dbReference type="NCBIfam" id="NF004718">
    <property type="entry name" value="PRK06062.1"/>
    <property type="match status" value="1"/>
</dbReference>
<dbReference type="InterPro" id="IPR015421">
    <property type="entry name" value="PyrdxlP-dep_Trfase_major"/>
</dbReference>
<dbReference type="Gene3D" id="3.90.1150.10">
    <property type="entry name" value="Aspartate Aminotransferase, domain 1"/>
    <property type="match status" value="1"/>
</dbReference>
<gene>
    <name evidence="5" type="ORF">GCM10011511_03950</name>
</gene>
<comment type="cofactor">
    <cofactor evidence="1">
        <name>pyridoxal 5'-phosphate</name>
        <dbReference type="ChEBI" id="CHEBI:597326"/>
    </cofactor>
</comment>
<dbReference type="CDD" id="cd00610">
    <property type="entry name" value="OAT_like"/>
    <property type="match status" value="1"/>
</dbReference>
<evidence type="ECO:0000313" key="5">
    <source>
        <dbReference type="EMBL" id="GGA83999.1"/>
    </source>
</evidence>
<dbReference type="RefSeq" id="WP_188927984.1">
    <property type="nucleotide sequence ID" value="NZ_BMJC01000001.1"/>
</dbReference>
<name>A0A8J2U7D3_9BACT</name>
<dbReference type="GO" id="GO:0008483">
    <property type="term" value="F:transaminase activity"/>
    <property type="evidence" value="ECO:0007669"/>
    <property type="project" value="UniProtKB-KW"/>
</dbReference>
<comment type="similarity">
    <text evidence="2 4">Belongs to the class-III pyridoxal-phosphate-dependent aminotransferase family.</text>
</comment>
<dbReference type="InterPro" id="IPR049704">
    <property type="entry name" value="Aminotrans_3_PPA_site"/>
</dbReference>
<dbReference type="AlphaFoldDB" id="A0A8J2U7D3"/>
<dbReference type="PROSITE" id="PS00600">
    <property type="entry name" value="AA_TRANSFER_CLASS_3"/>
    <property type="match status" value="1"/>
</dbReference>
<dbReference type="Pfam" id="PF00202">
    <property type="entry name" value="Aminotran_3"/>
    <property type="match status" value="1"/>
</dbReference>
<dbReference type="InterPro" id="IPR015422">
    <property type="entry name" value="PyrdxlP-dep_Trfase_small"/>
</dbReference>
<evidence type="ECO:0000313" key="6">
    <source>
        <dbReference type="Proteomes" id="UP000607559"/>
    </source>
</evidence>
<keyword evidence="5" id="KW-0808">Transferase</keyword>
<dbReference type="GO" id="GO:0030170">
    <property type="term" value="F:pyridoxal phosphate binding"/>
    <property type="evidence" value="ECO:0007669"/>
    <property type="project" value="InterPro"/>
</dbReference>
<dbReference type="EMBL" id="BMJC01000001">
    <property type="protein sequence ID" value="GGA83999.1"/>
    <property type="molecule type" value="Genomic_DNA"/>
</dbReference>
<sequence length="452" mass="50186">MPQPTTLSETQEIVQENLDYTLFSWSKQKGINPIAVQRAEGVYLYDYDGKRYLDFSSGLMNVNIGHGNQRVTEAVVRQMQEVSYVTPSCVTKARGELGKKLAEITPGNLQKTLFTVCGATAIENAIKLARLYTGRHKIIARYRAFHGSSYGAMTAGGDPRKLPADAQQAPNIIHVEDPYCYRCPWNQEITTCHRECVSHIERVIEFEGPENIAAILMEGESGSSGCIKYPPDYLKKVRALCDKYGILLIADEVMSGFGRTGKWFASELHGVVPDMIATAKGITAGYLPLGALIVTDKIAEHFNDRVLWLGLTYSAHPVSCAAGLEVLKIYEDENLIENAAIMGRYVDEQVALLQAKHPCIGDWRNTGLLGCLEIVKNRKTKEPMAPFNAKPEEMTVMNQVAARLKQLGMYTFVRWNYVFIAPPLCITREQVDEGLAMISDALTIADAHVTEN</sequence>
<evidence type="ECO:0000256" key="3">
    <source>
        <dbReference type="ARBA" id="ARBA00022898"/>
    </source>
</evidence>
<accession>A0A8J2U7D3</accession>
<organism evidence="5 6">
    <name type="scientific">Puia dinghuensis</name>
    <dbReference type="NCBI Taxonomy" id="1792502"/>
    <lineage>
        <taxon>Bacteria</taxon>
        <taxon>Pseudomonadati</taxon>
        <taxon>Bacteroidota</taxon>
        <taxon>Chitinophagia</taxon>
        <taxon>Chitinophagales</taxon>
        <taxon>Chitinophagaceae</taxon>
        <taxon>Puia</taxon>
    </lineage>
</organism>
<reference evidence="5" key="2">
    <citation type="submission" date="2020-09" db="EMBL/GenBank/DDBJ databases">
        <authorList>
            <person name="Sun Q."/>
            <person name="Zhou Y."/>
        </authorList>
    </citation>
    <scope>NUCLEOTIDE SEQUENCE</scope>
    <source>
        <strain evidence="5">CGMCC 1.15448</strain>
    </source>
</reference>
<evidence type="ECO:0000256" key="4">
    <source>
        <dbReference type="RuleBase" id="RU003560"/>
    </source>
</evidence>
<keyword evidence="3 4" id="KW-0663">Pyridoxal phosphate</keyword>
<dbReference type="Gene3D" id="3.40.640.10">
    <property type="entry name" value="Type I PLP-dependent aspartate aminotransferase-like (Major domain)"/>
    <property type="match status" value="1"/>
</dbReference>
<dbReference type="Proteomes" id="UP000607559">
    <property type="component" value="Unassembled WGS sequence"/>
</dbReference>
<keyword evidence="6" id="KW-1185">Reference proteome</keyword>